<reference evidence="2" key="1">
    <citation type="journal article" date="2020" name="Stud. Mycol.">
        <title>101 Dothideomycetes genomes: a test case for predicting lifestyles and emergence of pathogens.</title>
        <authorList>
            <person name="Haridas S."/>
            <person name="Albert R."/>
            <person name="Binder M."/>
            <person name="Bloem J."/>
            <person name="Labutti K."/>
            <person name="Salamov A."/>
            <person name="Andreopoulos B."/>
            <person name="Baker S."/>
            <person name="Barry K."/>
            <person name="Bills G."/>
            <person name="Bluhm B."/>
            <person name="Cannon C."/>
            <person name="Castanera R."/>
            <person name="Culley D."/>
            <person name="Daum C."/>
            <person name="Ezra D."/>
            <person name="Gonzalez J."/>
            <person name="Henrissat B."/>
            <person name="Kuo A."/>
            <person name="Liang C."/>
            <person name="Lipzen A."/>
            <person name="Lutzoni F."/>
            <person name="Magnuson J."/>
            <person name="Mondo S."/>
            <person name="Nolan M."/>
            <person name="Ohm R."/>
            <person name="Pangilinan J."/>
            <person name="Park H.-J."/>
            <person name="Ramirez L."/>
            <person name="Alfaro M."/>
            <person name="Sun H."/>
            <person name="Tritt A."/>
            <person name="Yoshinaga Y."/>
            <person name="Zwiers L.-H."/>
            <person name="Turgeon B."/>
            <person name="Goodwin S."/>
            <person name="Spatafora J."/>
            <person name="Crous P."/>
            <person name="Grigoriev I."/>
        </authorList>
    </citation>
    <scope>NUCLEOTIDE SEQUENCE</scope>
    <source>
        <strain evidence="2">CBS 130266</strain>
    </source>
</reference>
<feature type="region of interest" description="Disordered" evidence="1">
    <location>
        <begin position="68"/>
        <end position="216"/>
    </location>
</feature>
<comment type="caution">
    <text evidence="2">The sequence shown here is derived from an EMBL/GenBank/DDBJ whole genome shotgun (WGS) entry which is preliminary data.</text>
</comment>
<feature type="compositionally biased region" description="Basic and acidic residues" evidence="1">
    <location>
        <begin position="148"/>
        <end position="182"/>
    </location>
</feature>
<evidence type="ECO:0000256" key="1">
    <source>
        <dbReference type="SAM" id="MobiDB-lite"/>
    </source>
</evidence>
<sequence length="329" mass="37368">MSSILKAFNALLPFTDPSTPLWRDIIHTVIICTVLYIAPSLHLERWFNASRWRAQGQGATVMVEMPAEGSEANADSNNNAQQPLTAGGVPNDQPMNEQLPFETEHPLPDQHVQPEPEPEAGAMNEQPQPQRRRDPNREVGAKKARSLARRDQQRAYNEFMREQGEAQRSEWARDAAEREKDTILAQQRRKAAEAKINERERKAREEKREREDRERRDEALAVKNAVAALVHALEEDGAVNVEEVARKAGRGREWAEGLIKREGVLGVREVEGRRVLTLLTGKGWVVRVDQDVMAEAYKRVGVWNGKDDGKVSFQKLGRTLQQTLRERPV</sequence>
<dbReference type="Proteomes" id="UP000800235">
    <property type="component" value="Unassembled WGS sequence"/>
</dbReference>
<dbReference type="AlphaFoldDB" id="A0A9P4NEU2"/>
<evidence type="ECO:0000313" key="2">
    <source>
        <dbReference type="EMBL" id="KAF2418051.1"/>
    </source>
</evidence>
<feature type="compositionally biased region" description="Polar residues" evidence="1">
    <location>
        <begin position="73"/>
        <end position="84"/>
    </location>
</feature>
<accession>A0A9P4NEU2</accession>
<keyword evidence="3" id="KW-1185">Reference proteome</keyword>
<evidence type="ECO:0000313" key="3">
    <source>
        <dbReference type="Proteomes" id="UP000800235"/>
    </source>
</evidence>
<gene>
    <name evidence="2" type="ORF">EJ08DRAFT_666340</name>
</gene>
<dbReference type="OrthoDB" id="5397628at2759"/>
<organism evidence="2 3">
    <name type="scientific">Tothia fuscella</name>
    <dbReference type="NCBI Taxonomy" id="1048955"/>
    <lineage>
        <taxon>Eukaryota</taxon>
        <taxon>Fungi</taxon>
        <taxon>Dikarya</taxon>
        <taxon>Ascomycota</taxon>
        <taxon>Pezizomycotina</taxon>
        <taxon>Dothideomycetes</taxon>
        <taxon>Pleosporomycetidae</taxon>
        <taxon>Venturiales</taxon>
        <taxon>Cylindrosympodiaceae</taxon>
        <taxon>Tothia</taxon>
    </lineage>
</organism>
<dbReference type="EMBL" id="MU007132">
    <property type="protein sequence ID" value="KAF2418051.1"/>
    <property type="molecule type" value="Genomic_DNA"/>
</dbReference>
<name>A0A9P4NEU2_9PEZI</name>
<proteinExistence type="predicted"/>
<feature type="compositionally biased region" description="Basic and acidic residues" evidence="1">
    <location>
        <begin position="131"/>
        <end position="141"/>
    </location>
</feature>
<protein>
    <submittedName>
        <fullName evidence="2">Uncharacterized protein</fullName>
    </submittedName>
</protein>
<feature type="compositionally biased region" description="Basic and acidic residues" evidence="1">
    <location>
        <begin position="102"/>
        <end position="114"/>
    </location>
</feature>
<feature type="compositionally biased region" description="Basic and acidic residues" evidence="1">
    <location>
        <begin position="190"/>
        <end position="216"/>
    </location>
</feature>